<sequence length="30" mass="3247">MKLDFVIIIALVKICASNCGYTIEASTLCL</sequence>
<dbReference type="EMBL" id="JN315720">
    <property type="protein sequence ID" value="AEX09198.1"/>
    <property type="molecule type" value="mRNA"/>
</dbReference>
<reference evidence="1" key="1">
    <citation type="journal article" date="2012" name="Proteomics">
        <title>Molecular diversity of the telson and venom components from Pandinus cavimanus (Scorpionidae Latreille 1802): transcriptome, venomics and function.</title>
        <authorList>
            <person name="Diego-Garcia E."/>
            <person name="Peigneur S."/>
            <person name="Clynen E."/>
            <person name="Marien T."/>
            <person name="Czech L."/>
            <person name="Schoofs L."/>
            <person name="Tytgat J."/>
        </authorList>
    </citation>
    <scope>NUCLEOTIDE SEQUENCE</scope>
</reference>
<organism evidence="1">
    <name type="scientific">Pandinus cavimanus</name>
    <name type="common">Tanzanian red clawed scorpion</name>
    <dbReference type="NCBI Taxonomy" id="217261"/>
    <lineage>
        <taxon>Eukaryota</taxon>
        <taxon>Metazoa</taxon>
        <taxon>Ecdysozoa</taxon>
        <taxon>Arthropoda</taxon>
        <taxon>Chelicerata</taxon>
        <taxon>Arachnida</taxon>
        <taxon>Scorpiones</taxon>
        <taxon>Iurida</taxon>
        <taxon>Scorpionoidea</taxon>
        <taxon>Scorpionidae</taxon>
        <taxon>Pandininae</taxon>
        <taxon>Pandinus</taxon>
    </lineage>
</organism>
<accession>H2CYP0</accession>
<evidence type="ECO:0000313" key="1">
    <source>
        <dbReference type="EMBL" id="AEX09198.1"/>
    </source>
</evidence>
<protein>
    <submittedName>
        <fullName evidence="1">Uncharacterized protein</fullName>
    </submittedName>
</protein>
<dbReference type="AlphaFoldDB" id="H2CYP0"/>
<name>H2CYP0_PANCV</name>
<proteinExistence type="evidence at transcript level"/>